<gene>
    <name evidence="1" type="ORF">CKO31_25100</name>
</gene>
<organism evidence="1 2">
    <name type="scientific">Thiohalocapsa halophila</name>
    <dbReference type="NCBI Taxonomy" id="69359"/>
    <lineage>
        <taxon>Bacteria</taxon>
        <taxon>Pseudomonadati</taxon>
        <taxon>Pseudomonadota</taxon>
        <taxon>Gammaproteobacteria</taxon>
        <taxon>Chromatiales</taxon>
        <taxon>Chromatiaceae</taxon>
        <taxon>Thiohalocapsa</taxon>
    </lineage>
</organism>
<proteinExistence type="predicted"/>
<dbReference type="Proteomes" id="UP000748752">
    <property type="component" value="Unassembled WGS sequence"/>
</dbReference>
<evidence type="ECO:0000313" key="1">
    <source>
        <dbReference type="EMBL" id="MBK1633945.1"/>
    </source>
</evidence>
<keyword evidence="2" id="KW-1185">Reference proteome</keyword>
<name>A0ABS1CPS9_9GAMM</name>
<evidence type="ECO:0008006" key="3">
    <source>
        <dbReference type="Google" id="ProtNLM"/>
    </source>
</evidence>
<protein>
    <recommendedName>
        <fullName evidence="3">MipA/OmpV family protein</fullName>
    </recommendedName>
</protein>
<accession>A0ABS1CPS9</accession>
<sequence>MRRSLITTSPHASLAAFAFAFAFAVLLSFGLIQSAQQAAADEPGLPLPLLELGIGAAGYHNPSYPGSDVRTTTDFPFSYVISRGDWLRIDRSLQRILYATRRVKADISARSNLQGTAFADRPL</sequence>
<dbReference type="EMBL" id="NRRV01000152">
    <property type="protein sequence ID" value="MBK1633945.1"/>
    <property type="molecule type" value="Genomic_DNA"/>
</dbReference>
<evidence type="ECO:0000313" key="2">
    <source>
        <dbReference type="Proteomes" id="UP000748752"/>
    </source>
</evidence>
<reference evidence="1 2" key="1">
    <citation type="journal article" date="2020" name="Microorganisms">
        <title>Osmotic Adaptation and Compatible Solute Biosynthesis of Phototrophic Bacteria as Revealed from Genome Analyses.</title>
        <authorList>
            <person name="Imhoff J.F."/>
            <person name="Rahn T."/>
            <person name="Kunzel S."/>
            <person name="Keller A."/>
            <person name="Neulinger S.C."/>
        </authorList>
    </citation>
    <scope>NUCLEOTIDE SEQUENCE [LARGE SCALE GENOMIC DNA]</scope>
    <source>
        <strain evidence="1 2">DSM 6210</strain>
    </source>
</reference>
<comment type="caution">
    <text evidence="1">The sequence shown here is derived from an EMBL/GenBank/DDBJ whole genome shotgun (WGS) entry which is preliminary data.</text>
</comment>